<evidence type="ECO:0000256" key="1">
    <source>
        <dbReference type="SAM" id="SignalP"/>
    </source>
</evidence>
<dbReference type="Pfam" id="PF07007">
    <property type="entry name" value="LprI"/>
    <property type="match status" value="1"/>
</dbReference>
<comment type="caution">
    <text evidence="3">The sequence shown here is derived from an EMBL/GenBank/DDBJ whole genome shotgun (WGS) entry which is preliminary data.</text>
</comment>
<dbReference type="RefSeq" id="WP_177145806.1">
    <property type="nucleotide sequence ID" value="NZ_JACAPU010000055.1"/>
</dbReference>
<feature type="signal peptide" evidence="1">
    <location>
        <begin position="1"/>
        <end position="26"/>
    </location>
</feature>
<proteinExistence type="predicted"/>
<protein>
    <submittedName>
        <fullName evidence="3">DUF1311 domain-containing protein</fullName>
    </submittedName>
</protein>
<accession>A0A7Y8BPW3</accession>
<sequence>MNIIFNCRAALVFFAFSLGSCMNATADDGPCSTENSSLDAAQCAAEKLKYLEQKLESSYEAALKKMPETSNWDVRKAKKQLMKSQDAWRVYRDENCSYVGGLQGGNNMMVTDFSNECSLKETEKRIEFFRNLPRGG</sequence>
<dbReference type="InterPro" id="IPR009739">
    <property type="entry name" value="LprI-like_N"/>
</dbReference>
<keyword evidence="1" id="KW-0732">Signal</keyword>
<reference evidence="3 4" key="1">
    <citation type="submission" date="2020-04" db="EMBL/GenBank/DDBJ databases">
        <title>Molecular characterization of pseudomonads from Agaricus bisporus reveal novel blotch 2 pathogens in Western Europe.</title>
        <authorList>
            <person name="Taparia T."/>
            <person name="Krijger M."/>
            <person name="Haynes E."/>
            <person name="Elpinstone J.G."/>
            <person name="Noble R."/>
            <person name="Van Der Wolf J."/>
        </authorList>
    </citation>
    <scope>NUCLEOTIDE SEQUENCE [LARGE SCALE GENOMIC DNA]</scope>
    <source>
        <strain evidence="3 4">F1001</strain>
    </source>
</reference>
<evidence type="ECO:0000259" key="2">
    <source>
        <dbReference type="Pfam" id="PF07007"/>
    </source>
</evidence>
<dbReference type="Gene3D" id="1.20.1270.180">
    <property type="match status" value="1"/>
</dbReference>
<evidence type="ECO:0000313" key="3">
    <source>
        <dbReference type="EMBL" id="NWB51118.1"/>
    </source>
</evidence>
<evidence type="ECO:0000313" key="4">
    <source>
        <dbReference type="Proteomes" id="UP000582981"/>
    </source>
</evidence>
<dbReference type="EMBL" id="JACAPU010000055">
    <property type="protein sequence ID" value="NWB51118.1"/>
    <property type="molecule type" value="Genomic_DNA"/>
</dbReference>
<dbReference type="Proteomes" id="UP000582981">
    <property type="component" value="Unassembled WGS sequence"/>
</dbReference>
<gene>
    <name evidence="3" type="ORF">HX829_32070</name>
</gene>
<name>A0A7Y8BPW3_9PSED</name>
<feature type="domain" description="Lysozyme inhibitor LprI-like N-terminal" evidence="2">
    <location>
        <begin position="33"/>
        <end position="127"/>
    </location>
</feature>
<organism evidence="3 4">
    <name type="scientific">Pseudomonas gingeri</name>
    <dbReference type="NCBI Taxonomy" id="117681"/>
    <lineage>
        <taxon>Bacteria</taxon>
        <taxon>Pseudomonadati</taxon>
        <taxon>Pseudomonadota</taxon>
        <taxon>Gammaproteobacteria</taxon>
        <taxon>Pseudomonadales</taxon>
        <taxon>Pseudomonadaceae</taxon>
        <taxon>Pseudomonas</taxon>
    </lineage>
</organism>
<feature type="chain" id="PRO_5030596917" evidence="1">
    <location>
        <begin position="27"/>
        <end position="136"/>
    </location>
</feature>
<dbReference type="AlphaFoldDB" id="A0A7Y8BPW3"/>